<accession>A0A2H0K8K0</accession>
<proteinExistence type="predicted"/>
<evidence type="ECO:0008006" key="3">
    <source>
        <dbReference type="Google" id="ProtNLM"/>
    </source>
</evidence>
<gene>
    <name evidence="1" type="ORF">COV95_01615</name>
</gene>
<organism evidence="1 2">
    <name type="scientific">Candidatus Zambryskibacteria bacterium CG11_big_fil_rev_8_21_14_0_20_40_24</name>
    <dbReference type="NCBI Taxonomy" id="1975116"/>
    <lineage>
        <taxon>Bacteria</taxon>
        <taxon>Candidatus Zambryskiibacteriota</taxon>
    </lineage>
</organism>
<evidence type="ECO:0000313" key="2">
    <source>
        <dbReference type="Proteomes" id="UP000229834"/>
    </source>
</evidence>
<dbReference type="AlphaFoldDB" id="A0A2H0K8K0"/>
<comment type="caution">
    <text evidence="1">The sequence shown here is derived from an EMBL/GenBank/DDBJ whole genome shotgun (WGS) entry which is preliminary data.</text>
</comment>
<name>A0A2H0K8K0_9BACT</name>
<reference evidence="1 2" key="1">
    <citation type="submission" date="2017-09" db="EMBL/GenBank/DDBJ databases">
        <title>Depth-based differentiation of microbial function through sediment-hosted aquifers and enrichment of novel symbionts in the deep terrestrial subsurface.</title>
        <authorList>
            <person name="Probst A.J."/>
            <person name="Ladd B."/>
            <person name="Jarett J.K."/>
            <person name="Geller-Mcgrath D.E."/>
            <person name="Sieber C.M."/>
            <person name="Emerson J.B."/>
            <person name="Anantharaman K."/>
            <person name="Thomas B.C."/>
            <person name="Malmstrom R."/>
            <person name="Stieglmeier M."/>
            <person name="Klingl A."/>
            <person name="Woyke T."/>
            <person name="Ryan C.M."/>
            <person name="Banfield J.F."/>
        </authorList>
    </citation>
    <scope>NUCLEOTIDE SEQUENCE [LARGE SCALE GENOMIC DNA]</scope>
    <source>
        <strain evidence="1">CG11_big_fil_rev_8_21_14_0_20_40_24</strain>
    </source>
</reference>
<dbReference type="EMBL" id="PCVC01000048">
    <property type="protein sequence ID" value="PIQ66913.1"/>
    <property type="molecule type" value="Genomic_DNA"/>
</dbReference>
<dbReference type="Proteomes" id="UP000229834">
    <property type="component" value="Unassembled WGS sequence"/>
</dbReference>
<protein>
    <recommendedName>
        <fullName evidence="3">Apea-like HEPN domain-containing protein</fullName>
    </recommendedName>
</protein>
<evidence type="ECO:0000313" key="1">
    <source>
        <dbReference type="EMBL" id="PIQ66913.1"/>
    </source>
</evidence>
<sequence>MLEELKSKSVNMSSLVETYDAAHSSDEFFKRSLRDLINKSKEESIKDVRGQRQPISINDESDFENIVEAIYRIRCNLFHGGKDANDLRDQVLVQDAAMILRQWIGKLVGSWG</sequence>